<evidence type="ECO:0000313" key="2">
    <source>
        <dbReference type="Proteomes" id="UP000315496"/>
    </source>
</evidence>
<keyword evidence="2" id="KW-1185">Reference proteome</keyword>
<reference evidence="1 2" key="1">
    <citation type="submission" date="2019-05" db="EMBL/GenBank/DDBJ databases">
        <title>The compact genome of Giardia muris reveals important steps in the evolution of intestinal protozoan parasites.</title>
        <authorList>
            <person name="Xu F."/>
            <person name="Jimenez-Gonzalez A."/>
            <person name="Einarsson E."/>
            <person name="Astvaldsson A."/>
            <person name="Peirasmaki D."/>
            <person name="Eckmann L."/>
            <person name="Andersson J.O."/>
            <person name="Svard S.G."/>
            <person name="Jerlstrom-Hultqvist J."/>
        </authorList>
    </citation>
    <scope>NUCLEOTIDE SEQUENCE [LARGE SCALE GENOMIC DNA]</scope>
    <source>
        <strain evidence="1 2">Roberts-Thomson</strain>
    </source>
</reference>
<dbReference type="EMBL" id="VDLU01000003">
    <property type="protein sequence ID" value="TNJ27442.1"/>
    <property type="molecule type" value="Genomic_DNA"/>
</dbReference>
<proteinExistence type="predicted"/>
<accession>A0A4Z1SNR8</accession>
<sequence>MPEERVGFVRGKTRISQRSLRLHSGVQRVDMKAKRCRTKEIRQKIQAGLDAQDVYESQEIVPLTDVDFLDTSDVMITVTDTKPSTEVTTRLNFVEGLIRSGVNSGIIDPPSNDHLTSVYPFFQLSDSRSNISSCLPTFLPQYIPPSLLLLPTTLLPRGLALVVCSSHRRTADIIQSFRPRSCGMALMSDTLELVNLSALEPGAREACLNSCGGKLELLQKLLWTKPYGTLHALVGTGAVRYLIASQRRACLPCFRTFLERLEVPRVLLILDSMDSGLANLCTTHLSPLFATVLREPLQRLWVTDLPCTHIPFSMTELVSSLQTHNRDRQESRTLVLGSCISSSSDAVILPAEIEEIEAYPRVHPGPTSHRNVLAFRNRLRAFTTENNGPTDSLLVLEPSLNLGPLLIGLGTMPRVCAMYTLDVCVARYNKILTDMLLQGRYLKCLVGALRDDSSTTLDCMELWQTCLGAFGLQDHPLQYHTVEAALKVLSLQPSDLLPAAYTIRVYGSLPFDVHAAKYPVLQGIPFVPAIKEPQRFTTSALAAHSGTSAAAVVRLLSEIHEEEPRLVFKPIPDAELIEVTRVGSQSQPSVQSCLETIAETAARLGSQFLYDIKTYSETLLQAFHTLCKVDLSLPSSPEGDILISSIEQSKKVGIPLCSIYRAAGGSEDWVLTGLTTNM</sequence>
<organism evidence="1 2">
    <name type="scientific">Giardia muris</name>
    <dbReference type="NCBI Taxonomy" id="5742"/>
    <lineage>
        <taxon>Eukaryota</taxon>
        <taxon>Metamonada</taxon>
        <taxon>Diplomonadida</taxon>
        <taxon>Hexamitidae</taxon>
        <taxon>Giardiinae</taxon>
        <taxon>Giardia</taxon>
    </lineage>
</organism>
<dbReference type="VEuPathDB" id="GiardiaDB:GMRT_12487"/>
<comment type="caution">
    <text evidence="1">The sequence shown here is derived from an EMBL/GenBank/DDBJ whole genome shotgun (WGS) entry which is preliminary data.</text>
</comment>
<dbReference type="Proteomes" id="UP000315496">
    <property type="component" value="Chromosome 3"/>
</dbReference>
<name>A0A4Z1SNR8_GIAMU</name>
<gene>
    <name evidence="1" type="ORF">GMRT_12487</name>
</gene>
<evidence type="ECO:0000313" key="1">
    <source>
        <dbReference type="EMBL" id="TNJ27442.1"/>
    </source>
</evidence>
<protein>
    <submittedName>
        <fullName evidence="1">Uncharacterized protein</fullName>
    </submittedName>
</protein>
<dbReference type="AlphaFoldDB" id="A0A4Z1SNR8"/>